<evidence type="ECO:0000256" key="1">
    <source>
        <dbReference type="ARBA" id="ARBA00022603"/>
    </source>
</evidence>
<name>A0ABR8FAC4_9NOST</name>
<dbReference type="InterPro" id="IPR050447">
    <property type="entry name" value="Erg6_SMT_methyltransf"/>
</dbReference>
<evidence type="ECO:0000259" key="4">
    <source>
        <dbReference type="Pfam" id="PF08241"/>
    </source>
</evidence>
<keyword evidence="2" id="KW-0808">Transferase</keyword>
<dbReference type="Gene3D" id="3.40.50.150">
    <property type="entry name" value="Vaccinia Virus protein VP39"/>
    <property type="match status" value="1"/>
</dbReference>
<accession>A0ABR8FAC4</accession>
<evidence type="ECO:0000313" key="5">
    <source>
        <dbReference type="EMBL" id="MBD2566556.1"/>
    </source>
</evidence>
<dbReference type="InterPro" id="IPR023576">
    <property type="entry name" value="UbiE/COQ5_MeTrFase_CS"/>
</dbReference>
<reference evidence="5 6" key="1">
    <citation type="journal article" date="2020" name="ISME J.">
        <title>Comparative genomics reveals insights into cyanobacterial evolution and habitat adaptation.</title>
        <authorList>
            <person name="Chen M.Y."/>
            <person name="Teng W.K."/>
            <person name="Zhao L."/>
            <person name="Hu C.X."/>
            <person name="Zhou Y.K."/>
            <person name="Han B.P."/>
            <person name="Song L.R."/>
            <person name="Shu W.S."/>
        </authorList>
    </citation>
    <scope>NUCLEOTIDE SEQUENCE [LARGE SCALE GENOMIC DNA]</scope>
    <source>
        <strain evidence="5 6">FACHB-196</strain>
    </source>
</reference>
<feature type="domain" description="Methyltransferase type 11" evidence="4">
    <location>
        <begin position="75"/>
        <end position="173"/>
    </location>
</feature>
<sequence length="289" mass="32960">MSDQTNRLRYFNILLDSIEQRNQEVTEAFGHHVHWGYWDSNSLADGSVEDFRQAAENLSVKMCEAAKITDNQRVLDVGCGFGGTIATINSRYKDMDLVGVNIDERQLARAREVVVPAATNKVKFVKADACKLPFENHSFDVVLAVECIFHFPSRELFFKEAKRVLKPGGYLAICDFTPADIVMPWIGMLDFVFNGLFPSTYSQNNLNLKNSVTLHDYEKLAEKTGYRVVHEHDITVNTLPTYPVSGRVMRKASPPGWDTEVDMFLTQTMEWFSRQGLYRYVIFSFEALS</sequence>
<gene>
    <name evidence="5" type="ORF">H6G59_01335</name>
</gene>
<dbReference type="Proteomes" id="UP000640531">
    <property type="component" value="Unassembled WGS sequence"/>
</dbReference>
<dbReference type="InterPro" id="IPR013216">
    <property type="entry name" value="Methyltransf_11"/>
</dbReference>
<dbReference type="GO" id="GO:0008168">
    <property type="term" value="F:methyltransferase activity"/>
    <property type="evidence" value="ECO:0007669"/>
    <property type="project" value="UniProtKB-KW"/>
</dbReference>
<dbReference type="Pfam" id="PF08241">
    <property type="entry name" value="Methyltransf_11"/>
    <property type="match status" value="1"/>
</dbReference>
<dbReference type="EMBL" id="JACJST010000001">
    <property type="protein sequence ID" value="MBD2566556.1"/>
    <property type="molecule type" value="Genomic_DNA"/>
</dbReference>
<keyword evidence="6" id="KW-1185">Reference proteome</keyword>
<evidence type="ECO:0000313" key="6">
    <source>
        <dbReference type="Proteomes" id="UP000640531"/>
    </source>
</evidence>
<keyword evidence="1 5" id="KW-0489">Methyltransferase</keyword>
<proteinExistence type="predicted"/>
<dbReference type="PANTHER" id="PTHR44068:SF11">
    <property type="entry name" value="GERANYL DIPHOSPHATE 2-C-METHYLTRANSFERASE"/>
    <property type="match status" value="1"/>
</dbReference>
<protein>
    <submittedName>
        <fullName evidence="5">Methyltransferase domain-containing protein</fullName>
    </submittedName>
</protein>
<dbReference type="PROSITE" id="PS01184">
    <property type="entry name" value="UBIE_2"/>
    <property type="match status" value="1"/>
</dbReference>
<keyword evidence="3" id="KW-0949">S-adenosyl-L-methionine</keyword>
<evidence type="ECO:0000256" key="3">
    <source>
        <dbReference type="ARBA" id="ARBA00022691"/>
    </source>
</evidence>
<evidence type="ECO:0000256" key="2">
    <source>
        <dbReference type="ARBA" id="ARBA00022679"/>
    </source>
</evidence>
<dbReference type="InterPro" id="IPR029063">
    <property type="entry name" value="SAM-dependent_MTases_sf"/>
</dbReference>
<dbReference type="PANTHER" id="PTHR44068">
    <property type="entry name" value="ZGC:194242"/>
    <property type="match status" value="1"/>
</dbReference>
<dbReference type="CDD" id="cd02440">
    <property type="entry name" value="AdoMet_MTases"/>
    <property type="match status" value="1"/>
</dbReference>
<comment type="caution">
    <text evidence="5">The sequence shown here is derived from an EMBL/GenBank/DDBJ whole genome shotgun (WGS) entry which is preliminary data.</text>
</comment>
<dbReference type="GO" id="GO:0032259">
    <property type="term" value="P:methylation"/>
    <property type="evidence" value="ECO:0007669"/>
    <property type="project" value="UniProtKB-KW"/>
</dbReference>
<organism evidence="5 6">
    <name type="scientific">Anabaena lutea FACHB-196</name>
    <dbReference type="NCBI Taxonomy" id="2692881"/>
    <lineage>
        <taxon>Bacteria</taxon>
        <taxon>Bacillati</taxon>
        <taxon>Cyanobacteriota</taxon>
        <taxon>Cyanophyceae</taxon>
        <taxon>Nostocales</taxon>
        <taxon>Nostocaceae</taxon>
        <taxon>Anabaena</taxon>
    </lineage>
</organism>
<dbReference type="SUPFAM" id="SSF53335">
    <property type="entry name" value="S-adenosyl-L-methionine-dependent methyltransferases"/>
    <property type="match status" value="1"/>
</dbReference>
<dbReference type="RefSeq" id="WP_190711371.1">
    <property type="nucleotide sequence ID" value="NZ_JACJST010000001.1"/>
</dbReference>